<gene>
    <name evidence="2" type="ORF">ENQ20_12955</name>
</gene>
<proteinExistence type="predicted"/>
<dbReference type="SUPFAM" id="SSF51695">
    <property type="entry name" value="PLC-like phosphodiesterases"/>
    <property type="match status" value="1"/>
</dbReference>
<dbReference type="PANTHER" id="PTHR46211:SF14">
    <property type="entry name" value="GLYCEROPHOSPHODIESTER PHOSPHODIESTERASE"/>
    <property type="match status" value="1"/>
</dbReference>
<dbReference type="GO" id="GO:0006629">
    <property type="term" value="P:lipid metabolic process"/>
    <property type="evidence" value="ECO:0007669"/>
    <property type="project" value="InterPro"/>
</dbReference>
<feature type="domain" description="GP-PDE" evidence="1">
    <location>
        <begin position="80"/>
        <end position="310"/>
    </location>
</feature>
<reference evidence="2" key="1">
    <citation type="journal article" date="2020" name="mSystems">
        <title>Genome- and Community-Level Interaction Insights into Carbon Utilization and Element Cycling Functions of Hydrothermarchaeota in Hydrothermal Sediment.</title>
        <authorList>
            <person name="Zhou Z."/>
            <person name="Liu Y."/>
            <person name="Xu W."/>
            <person name="Pan J."/>
            <person name="Luo Z.H."/>
            <person name="Li M."/>
        </authorList>
    </citation>
    <scope>NUCLEOTIDE SEQUENCE [LARGE SCALE GENOMIC DNA]</scope>
    <source>
        <strain evidence="2">SpSt-289</strain>
    </source>
</reference>
<organism evidence="2">
    <name type="scientific">Caldilinea aerophila</name>
    <dbReference type="NCBI Taxonomy" id="133453"/>
    <lineage>
        <taxon>Bacteria</taxon>
        <taxon>Bacillati</taxon>
        <taxon>Chloroflexota</taxon>
        <taxon>Caldilineae</taxon>
        <taxon>Caldilineales</taxon>
        <taxon>Caldilineaceae</taxon>
        <taxon>Caldilinea</taxon>
    </lineage>
</organism>
<evidence type="ECO:0000259" key="1">
    <source>
        <dbReference type="PROSITE" id="PS51704"/>
    </source>
</evidence>
<dbReference type="EMBL" id="DSMG01000130">
    <property type="protein sequence ID" value="HDX32376.1"/>
    <property type="molecule type" value="Genomic_DNA"/>
</dbReference>
<dbReference type="GO" id="GO:0008081">
    <property type="term" value="F:phosphoric diester hydrolase activity"/>
    <property type="evidence" value="ECO:0007669"/>
    <property type="project" value="InterPro"/>
</dbReference>
<dbReference type="PANTHER" id="PTHR46211">
    <property type="entry name" value="GLYCEROPHOSPHORYL DIESTER PHOSPHODIESTERASE"/>
    <property type="match status" value="1"/>
</dbReference>
<comment type="caution">
    <text evidence="2">The sequence shown here is derived from an EMBL/GenBank/DDBJ whole genome shotgun (WGS) entry which is preliminary data.</text>
</comment>
<dbReference type="Pfam" id="PF03009">
    <property type="entry name" value="GDPD"/>
    <property type="match status" value="1"/>
</dbReference>
<evidence type="ECO:0000313" key="2">
    <source>
        <dbReference type="EMBL" id="HDX32376.1"/>
    </source>
</evidence>
<protein>
    <recommendedName>
        <fullName evidence="1">GP-PDE domain-containing protein</fullName>
    </recommendedName>
</protein>
<dbReference type="AlphaFoldDB" id="A0A7C1FI48"/>
<dbReference type="InterPro" id="IPR017946">
    <property type="entry name" value="PLC-like_Pdiesterase_TIM-brl"/>
</dbReference>
<sequence>MGGGAALCRRSAVAGVQLQQQPKDDCTTIICARGSKQNANVPNARTGAAKLHLVLPRIGWTRGAVDWDTFREERKRAARPFVVAHRGARLLEPENTLRAFLLALAQGADALETDLRFTADDQLILFHDPTLDRTTNGAGPVRGHTLAQIKALRTRRPDGALSDERVPTLAELIEATGGQIPLLLELKDPLFLQRKYARILIDILEQGGVLRRSALVSFHFEHVLTVKAVHPDIPIGHITLKNPWPRRNAQLLGPFWPLLFLNPLYTALAHRMGAIVAPLDPTPEPRLRFYLRLGVDAVLADDPGSVRQRLVQRIPSFRQAR</sequence>
<accession>A0A7C1FI48</accession>
<dbReference type="InterPro" id="IPR030395">
    <property type="entry name" value="GP_PDE_dom"/>
</dbReference>
<dbReference type="CDD" id="cd08566">
    <property type="entry name" value="GDPD_AtGDE_like"/>
    <property type="match status" value="1"/>
</dbReference>
<dbReference type="PROSITE" id="PS51704">
    <property type="entry name" value="GP_PDE"/>
    <property type="match status" value="1"/>
</dbReference>
<name>A0A7C1FI48_9CHLR</name>
<dbReference type="Gene3D" id="3.20.20.190">
    <property type="entry name" value="Phosphatidylinositol (PI) phosphodiesterase"/>
    <property type="match status" value="1"/>
</dbReference>